<proteinExistence type="predicted"/>
<evidence type="ECO:0000313" key="4">
    <source>
        <dbReference type="Proteomes" id="UP001237737"/>
    </source>
</evidence>
<protein>
    <submittedName>
        <fullName evidence="3">CubicO group peptidase (Beta-lactamase class C family)</fullName>
    </submittedName>
</protein>
<feature type="signal peptide" evidence="1">
    <location>
        <begin position="1"/>
        <end position="19"/>
    </location>
</feature>
<dbReference type="PANTHER" id="PTHR43283">
    <property type="entry name" value="BETA-LACTAMASE-RELATED"/>
    <property type="match status" value="1"/>
</dbReference>
<dbReference type="InterPro" id="IPR012338">
    <property type="entry name" value="Beta-lactam/transpept-like"/>
</dbReference>
<accession>A0ABT9SUS7</accession>
<dbReference type="InterPro" id="IPR050789">
    <property type="entry name" value="Diverse_Enzym_Activities"/>
</dbReference>
<feature type="domain" description="Beta-lactamase-related" evidence="2">
    <location>
        <begin position="29"/>
        <end position="356"/>
    </location>
</feature>
<reference evidence="3 4" key="1">
    <citation type="submission" date="2023-07" db="EMBL/GenBank/DDBJ databases">
        <title>Sorghum-associated microbial communities from plants grown in Nebraska, USA.</title>
        <authorList>
            <person name="Schachtman D."/>
        </authorList>
    </citation>
    <scope>NUCLEOTIDE SEQUENCE [LARGE SCALE GENOMIC DNA]</scope>
    <source>
        <strain evidence="3 4">CC60</strain>
    </source>
</reference>
<sequence length="402" mass="44579">MFRTGLLFSCLLLALPAAAADKPLRGAALDQRITFLMKEAKVPGLAVAIVEDGKVVSVKAYGQRDVEQGLPLTTDTVMYAASLTKAAFAYATMSLVDAGTLKLDASIAGDLPKPLPDFPKYADLAGDERWRRLTPSILLSHRTGFPNFRFWQPGKDYDPNGKLSFYFDPGTRFGYSGEGINLMQFVLENGKSIDVDTLMKNRLFQRYGMTRTSMTWRDDFAENVAIGYDEEGKPLGHKKRESVRAAGSMDTTITDYAHLLAAMSRGDGLKAATYRTWLKPVVRIRSVRQFPTIGLADSHDNDSISLGYAIGVGTFESPRGPAFFKEGHDDGTNNLFVCLERSKTCVLLMSNSSRGESIFAYLLDDVLGKTCFPWYWNSYIPYDRPELRSEPVVPDRHPACAI</sequence>
<gene>
    <name evidence="3" type="ORF">J2T07_000903</name>
</gene>
<dbReference type="Proteomes" id="UP001237737">
    <property type="component" value="Unassembled WGS sequence"/>
</dbReference>
<name>A0ABT9SUS7_9GAMM</name>
<dbReference type="Pfam" id="PF00144">
    <property type="entry name" value="Beta-lactamase"/>
    <property type="match status" value="1"/>
</dbReference>
<dbReference type="Gene3D" id="3.40.710.10">
    <property type="entry name" value="DD-peptidase/beta-lactamase superfamily"/>
    <property type="match status" value="1"/>
</dbReference>
<keyword evidence="1" id="KW-0732">Signal</keyword>
<dbReference type="PANTHER" id="PTHR43283:SF18">
    <property type="match status" value="1"/>
</dbReference>
<dbReference type="InterPro" id="IPR001466">
    <property type="entry name" value="Beta-lactam-related"/>
</dbReference>
<evidence type="ECO:0000259" key="2">
    <source>
        <dbReference type="Pfam" id="PF00144"/>
    </source>
</evidence>
<evidence type="ECO:0000313" key="3">
    <source>
        <dbReference type="EMBL" id="MDQ0008744.1"/>
    </source>
</evidence>
<evidence type="ECO:0000256" key="1">
    <source>
        <dbReference type="SAM" id="SignalP"/>
    </source>
</evidence>
<dbReference type="SUPFAM" id="SSF56601">
    <property type="entry name" value="beta-lactamase/transpeptidase-like"/>
    <property type="match status" value="1"/>
</dbReference>
<comment type="caution">
    <text evidence="3">The sequence shown here is derived from an EMBL/GenBank/DDBJ whole genome shotgun (WGS) entry which is preliminary data.</text>
</comment>
<dbReference type="EMBL" id="JAUSSK010000001">
    <property type="protein sequence ID" value="MDQ0008744.1"/>
    <property type="molecule type" value="Genomic_DNA"/>
</dbReference>
<dbReference type="RefSeq" id="WP_306847638.1">
    <property type="nucleotide sequence ID" value="NZ_JAUSSK010000001.1"/>
</dbReference>
<keyword evidence="4" id="KW-1185">Reference proteome</keyword>
<feature type="chain" id="PRO_5047374787" evidence="1">
    <location>
        <begin position="20"/>
        <end position="402"/>
    </location>
</feature>
<organism evidence="3 4">
    <name type="scientific">Luteibacter jiangsuensis</name>
    <dbReference type="NCBI Taxonomy" id="637577"/>
    <lineage>
        <taxon>Bacteria</taxon>
        <taxon>Pseudomonadati</taxon>
        <taxon>Pseudomonadota</taxon>
        <taxon>Gammaproteobacteria</taxon>
        <taxon>Lysobacterales</taxon>
        <taxon>Rhodanobacteraceae</taxon>
        <taxon>Luteibacter</taxon>
    </lineage>
</organism>